<evidence type="ECO:0000259" key="3">
    <source>
        <dbReference type="SMART" id="SM00854"/>
    </source>
</evidence>
<reference evidence="4 5" key="1">
    <citation type="submission" date="2015-10" db="EMBL/GenBank/DDBJ databases">
        <title>Butyribacter intestini gen. nov., sp. nov., a butyric acid-producing bacterium of the family Lachnospiraceae isolated from the human faeces.</title>
        <authorList>
            <person name="Zou Y."/>
            <person name="Xue W."/>
            <person name="Luo G."/>
            <person name="Lv M."/>
        </authorList>
    </citation>
    <scope>NUCLEOTIDE SEQUENCE [LARGE SCALE GENOMIC DNA]</scope>
    <source>
        <strain evidence="4 5">TF01-11</strain>
    </source>
</reference>
<dbReference type="AlphaFoldDB" id="A0AAW3JVA6"/>
<dbReference type="SUPFAM" id="SSF56300">
    <property type="entry name" value="Metallo-dependent phosphatases"/>
    <property type="match status" value="1"/>
</dbReference>
<dbReference type="InterPro" id="IPR029052">
    <property type="entry name" value="Metallo-depent_PP-like"/>
</dbReference>
<comment type="caution">
    <text evidence="4">The sequence shown here is derived from an EMBL/GenBank/DDBJ whole genome shotgun (WGS) entry which is preliminary data.</text>
</comment>
<evidence type="ECO:0000313" key="4">
    <source>
        <dbReference type="EMBL" id="KQC85676.1"/>
    </source>
</evidence>
<comment type="similarity">
    <text evidence="1">Belongs to the CapA family.</text>
</comment>
<evidence type="ECO:0000256" key="1">
    <source>
        <dbReference type="ARBA" id="ARBA00005662"/>
    </source>
</evidence>
<dbReference type="Pfam" id="PF09587">
    <property type="entry name" value="PGA_cap"/>
    <property type="match status" value="1"/>
</dbReference>
<organism evidence="4 5">
    <name type="scientific">Butyribacter intestini</name>
    <dbReference type="NCBI Taxonomy" id="1703332"/>
    <lineage>
        <taxon>Bacteria</taxon>
        <taxon>Bacillati</taxon>
        <taxon>Bacillota</taxon>
        <taxon>Clostridia</taxon>
        <taxon>Lachnospirales</taxon>
        <taxon>Lachnospiraceae</taxon>
        <taxon>Butyribacter</taxon>
    </lineage>
</organism>
<keyword evidence="5" id="KW-1185">Reference proteome</keyword>
<dbReference type="PANTHER" id="PTHR33393">
    <property type="entry name" value="POLYGLUTAMINE SYNTHESIS ACCESSORY PROTEIN RV0574C-RELATED"/>
    <property type="match status" value="1"/>
</dbReference>
<proteinExistence type="inferred from homology"/>
<protein>
    <recommendedName>
        <fullName evidence="3">Capsule synthesis protein CapA domain-containing protein</fullName>
    </recommendedName>
</protein>
<dbReference type="CDD" id="cd07381">
    <property type="entry name" value="MPP_CapA"/>
    <property type="match status" value="1"/>
</dbReference>
<evidence type="ECO:0000313" key="5">
    <source>
        <dbReference type="Proteomes" id="UP000050833"/>
    </source>
</evidence>
<dbReference type="PANTHER" id="PTHR33393:SF13">
    <property type="entry name" value="PGA BIOSYNTHESIS PROTEIN CAPA"/>
    <property type="match status" value="1"/>
</dbReference>
<accession>A0AAW3JVA6</accession>
<dbReference type="InterPro" id="IPR019079">
    <property type="entry name" value="Capsule_synth_CapA"/>
</dbReference>
<dbReference type="Proteomes" id="UP000050833">
    <property type="component" value="Unassembled WGS sequence"/>
</dbReference>
<dbReference type="InterPro" id="IPR052169">
    <property type="entry name" value="CW_Biosynth-Accessory"/>
</dbReference>
<feature type="compositionally biased region" description="Low complexity" evidence="2">
    <location>
        <begin position="94"/>
        <end position="140"/>
    </location>
</feature>
<dbReference type="RefSeq" id="WP_055940427.1">
    <property type="nucleotide sequence ID" value="NZ_JAQDCV010000006.1"/>
</dbReference>
<name>A0AAW3JVA6_9FIRM</name>
<dbReference type="EMBL" id="LLKB01000001">
    <property type="protein sequence ID" value="KQC85676.1"/>
    <property type="molecule type" value="Genomic_DNA"/>
</dbReference>
<feature type="region of interest" description="Disordered" evidence="2">
    <location>
        <begin position="94"/>
        <end position="143"/>
    </location>
</feature>
<dbReference type="Gene3D" id="3.60.21.10">
    <property type="match status" value="1"/>
</dbReference>
<dbReference type="SMART" id="SM00854">
    <property type="entry name" value="PGA_cap"/>
    <property type="match status" value="1"/>
</dbReference>
<gene>
    <name evidence="4" type="ORF">APZ18_00210</name>
</gene>
<feature type="domain" description="Capsule synthesis protein CapA" evidence="3">
    <location>
        <begin position="152"/>
        <end position="380"/>
    </location>
</feature>
<evidence type="ECO:0000256" key="2">
    <source>
        <dbReference type="SAM" id="MobiDB-lite"/>
    </source>
</evidence>
<sequence>MKKKHTNHTLKKAISLTVATTVLCTGIFTPDFFSTQSVTAKNTSQKTITVTDNSSTTTTLGTNITQFTAKAVDTNTTNTTTNVTAKSTTINIQDTMPTTDTTTTEAPASTPAATKKPTPTKTPATTKKPAATKKPVAATKPQKKKSNITKITISAAGDCTLGSDYKSPSGVNFYAKYNEKKDPSYFFKNVKSIFKKDNLTLVNFEGTLTKRNTRADKTFAFKGNPSYLKILQKGNVDAVSFANNHCRDYGEGSYNDTIAVFKKNKMPFASYGKVSVYKTKGKKIGMIAVNGLDGVSSSERFISSGIKKLKKKKADLIVVSMHAGIEKTSIINDVQKTIAHCAVKKGANLVLGHHPHTLQGIEKYKGAYIVYSLANFCFGGNTNPADKDTMIFQQTFTFKNKKLKKTKDVKIIPCKVSSSNSINNYQPTPAKGAAKKRIIAKMNRFCKPYNLKFKNNGKLR</sequence>